<dbReference type="Proteomes" id="UP000887013">
    <property type="component" value="Unassembled WGS sequence"/>
</dbReference>
<comment type="caution">
    <text evidence="2">The sequence shown here is derived from an EMBL/GenBank/DDBJ whole genome shotgun (WGS) entry which is preliminary data.</text>
</comment>
<dbReference type="EMBL" id="BMAW01008854">
    <property type="protein sequence ID" value="GFT10781.1"/>
    <property type="molecule type" value="Genomic_DNA"/>
</dbReference>
<evidence type="ECO:0000256" key="1">
    <source>
        <dbReference type="SAM" id="MobiDB-lite"/>
    </source>
</evidence>
<accession>A0A8X6NES8</accession>
<keyword evidence="3" id="KW-1185">Reference proteome</keyword>
<organism evidence="2 3">
    <name type="scientific">Nephila pilipes</name>
    <name type="common">Giant wood spider</name>
    <name type="synonym">Nephila maculata</name>
    <dbReference type="NCBI Taxonomy" id="299642"/>
    <lineage>
        <taxon>Eukaryota</taxon>
        <taxon>Metazoa</taxon>
        <taxon>Ecdysozoa</taxon>
        <taxon>Arthropoda</taxon>
        <taxon>Chelicerata</taxon>
        <taxon>Arachnida</taxon>
        <taxon>Araneae</taxon>
        <taxon>Araneomorphae</taxon>
        <taxon>Entelegynae</taxon>
        <taxon>Araneoidea</taxon>
        <taxon>Nephilidae</taxon>
        <taxon>Nephila</taxon>
    </lineage>
</organism>
<evidence type="ECO:0000313" key="2">
    <source>
        <dbReference type="EMBL" id="GFT10781.1"/>
    </source>
</evidence>
<feature type="compositionally biased region" description="Basic and acidic residues" evidence="1">
    <location>
        <begin position="41"/>
        <end position="51"/>
    </location>
</feature>
<feature type="region of interest" description="Disordered" evidence="1">
    <location>
        <begin position="41"/>
        <end position="80"/>
    </location>
</feature>
<sequence length="80" mass="9804">MFKEAVIEWGGKIPAPRWIQPPAKIPRPHFMPIKRDFPFDGDKKRWNDAENPHLPSRKKRHLQKKKQRTEKYRFCRLKRN</sequence>
<reference evidence="2" key="1">
    <citation type="submission" date="2020-08" db="EMBL/GenBank/DDBJ databases">
        <title>Multicomponent nature underlies the extraordinary mechanical properties of spider dragline silk.</title>
        <authorList>
            <person name="Kono N."/>
            <person name="Nakamura H."/>
            <person name="Mori M."/>
            <person name="Yoshida Y."/>
            <person name="Ohtoshi R."/>
            <person name="Malay A.D."/>
            <person name="Moran D.A.P."/>
            <person name="Tomita M."/>
            <person name="Numata K."/>
            <person name="Arakawa K."/>
        </authorList>
    </citation>
    <scope>NUCLEOTIDE SEQUENCE</scope>
</reference>
<gene>
    <name evidence="2" type="ORF">NPIL_216261</name>
</gene>
<evidence type="ECO:0000313" key="3">
    <source>
        <dbReference type="Proteomes" id="UP000887013"/>
    </source>
</evidence>
<dbReference type="AlphaFoldDB" id="A0A8X6NES8"/>
<feature type="compositionally biased region" description="Basic residues" evidence="1">
    <location>
        <begin position="55"/>
        <end position="80"/>
    </location>
</feature>
<protein>
    <submittedName>
        <fullName evidence="2">Uncharacterized protein</fullName>
    </submittedName>
</protein>
<name>A0A8X6NES8_NEPPI</name>
<proteinExistence type="predicted"/>